<dbReference type="RefSeq" id="WP_341992987.1">
    <property type="nucleotide sequence ID" value="NZ_JMTK01000002.1"/>
</dbReference>
<accession>A0A0F4VK45</accession>
<keyword evidence="2" id="KW-1185">Reference proteome</keyword>
<dbReference type="AlphaFoldDB" id="A0A0F4VK45"/>
<dbReference type="EMBL" id="JMTK01000002">
    <property type="protein sequence ID" value="KJZ81878.1"/>
    <property type="molecule type" value="Genomic_DNA"/>
</dbReference>
<comment type="caution">
    <text evidence="1">The sequence shown here is derived from an EMBL/GenBank/DDBJ whole genome shotgun (WGS) entry which is preliminary data.</text>
</comment>
<organism evidence="1 2">
    <name type="scientific">Candidatus Liberibacter solanacearum</name>
    <dbReference type="NCBI Taxonomy" id="556287"/>
    <lineage>
        <taxon>Bacteria</taxon>
        <taxon>Pseudomonadati</taxon>
        <taxon>Pseudomonadota</taxon>
        <taxon>Alphaproteobacteria</taxon>
        <taxon>Hyphomicrobiales</taxon>
        <taxon>Rhizobiaceae</taxon>
        <taxon>Liberibacter</taxon>
    </lineage>
</organism>
<proteinExistence type="predicted"/>
<sequence length="40" mass="4404">MAPSFTQDRHFSSNLAVVYTVASQETANWIAAIPTPLDPR</sequence>
<dbReference type="Proteomes" id="UP000033731">
    <property type="component" value="Unassembled WGS sequence"/>
</dbReference>
<name>A0A0F4VK45_9HYPH</name>
<reference evidence="1 2" key="1">
    <citation type="journal article" date="2015" name="Phytopathology">
        <title>Genomes of Candidatus Liberibacter solanacearum haplotype A from New Zealand and the USA suggest significant genome plasticity in the species.</title>
        <authorList>
            <person name="Thompson S.M."/>
            <person name="Johnson C.P."/>
            <person name="Lu A.Y."/>
            <person name="Frampton R.A."/>
            <person name="Sullivan K.L."/>
            <person name="Fiers M.W."/>
            <person name="Crowhurst R.N."/>
            <person name="Pitman A.R."/>
            <person name="Scott I."/>
            <person name="Gudmestad N.C."/>
            <person name="Smith G.R."/>
        </authorList>
    </citation>
    <scope>NUCLEOTIDE SEQUENCE [LARGE SCALE GENOMIC DNA]</scope>
    <source>
        <strain evidence="1 2">LsoNZ1</strain>
    </source>
</reference>
<gene>
    <name evidence="1" type="ORF">DJ66_0606</name>
</gene>
<dbReference type="PATRIC" id="fig|556287.9.peg.629"/>
<evidence type="ECO:0000313" key="1">
    <source>
        <dbReference type="EMBL" id="KJZ81878.1"/>
    </source>
</evidence>
<evidence type="ECO:0000313" key="2">
    <source>
        <dbReference type="Proteomes" id="UP000033731"/>
    </source>
</evidence>
<protein>
    <submittedName>
        <fullName evidence="1">Uncharacterized protein</fullName>
    </submittedName>
</protein>